<keyword evidence="3" id="KW-1185">Reference proteome</keyword>
<comment type="caution">
    <text evidence="1">The sequence shown here is derived from an EMBL/GenBank/DDBJ whole genome shotgun (WGS) entry which is preliminary data.</text>
</comment>
<evidence type="ECO:0000313" key="2">
    <source>
        <dbReference type="EMBL" id="CAL6114273.1"/>
    </source>
</evidence>
<reference evidence="1" key="1">
    <citation type="submission" date="2023-06" db="EMBL/GenBank/DDBJ databases">
        <authorList>
            <person name="Kurt Z."/>
        </authorList>
    </citation>
    <scope>NUCLEOTIDE SEQUENCE</scope>
</reference>
<accession>A0AA86PUP3</accession>
<evidence type="ECO:0000313" key="1">
    <source>
        <dbReference type="EMBL" id="CAI9945156.1"/>
    </source>
</evidence>
<dbReference type="EMBL" id="CATOUU010000740">
    <property type="protein sequence ID" value="CAI9945156.1"/>
    <property type="molecule type" value="Genomic_DNA"/>
</dbReference>
<evidence type="ECO:0000313" key="3">
    <source>
        <dbReference type="Proteomes" id="UP001642409"/>
    </source>
</evidence>
<sequence>MNISILDSRIFANITDLKNDINTTYIKVDDNLQQNTTILDRRIFNNISQLNSTIQNQILQINDLNNSLQQQNLMIEQQKIIVDSLTQQLSCTRNYGFSMVNNQCIQVICNISGQYSINGICQCTNIDSIVQSGQCVCPTNSNVVGTVCVCFISGQTIQNGQCSCSTTGAFVDNNICTCGQNSLNISNTCSCASGASLINGICTCSNINAYISGNQCVCPQYSSLVGNTCICAIRGQQIINESCQCPSGQSVVNNSCKQINYIINTNFECSQEIFTSNFDIQSITNLISAPSNFSSGYVFSSSTVIQNAFIQIQDYIYSLIVYPLFQSQSTFINLKIQFGTQQLNSGSLIISLSSSISINQMNIKSSSGSYLTVSTSQLNILASTSTSTNITNLIVDLSFAPSNGNITLINNIKGVSNISGYQILGSFVSTGTVSMIGMNINEGSFNVNQVSVQPIMFNVGNSSSYLFGSSISTTNTFMINNIAIILGNNSNILLLGSIATTSQSLNYYQFGGIITYINSASQVSINNVMVDTYQKFSSGYITNFGSLVGQVESITSSITISNVCLSQNITSIAQYFSQFGLIGRNCGNSSIKNAQVIFIAQSVYQQSFGIIGIQLNNSLYAEVINLITEVSFSASLGHFVGSIFGAEYAKNCSIQNTTAVGLINGANVIGGFCGFLYSNALITILNSTISKSNISTLGGCVGGLFGEINGYISTVYLINSKIQYVRLSFGTNYGGIFTGFNQGIQQFVNSSSTSNYINDVLQSDCAILSNIWSAVGC</sequence>
<dbReference type="EMBL" id="CAXDID020000792">
    <property type="protein sequence ID" value="CAL6114273.1"/>
    <property type="molecule type" value="Genomic_DNA"/>
</dbReference>
<dbReference type="Proteomes" id="UP001642409">
    <property type="component" value="Unassembled WGS sequence"/>
</dbReference>
<protein>
    <submittedName>
        <fullName evidence="1">Uncharacterized protein</fullName>
    </submittedName>
</protein>
<organism evidence="1">
    <name type="scientific">Hexamita inflata</name>
    <dbReference type="NCBI Taxonomy" id="28002"/>
    <lineage>
        <taxon>Eukaryota</taxon>
        <taxon>Metamonada</taxon>
        <taxon>Diplomonadida</taxon>
        <taxon>Hexamitidae</taxon>
        <taxon>Hexamitinae</taxon>
        <taxon>Hexamita</taxon>
    </lineage>
</organism>
<reference evidence="2 3" key="2">
    <citation type="submission" date="2024-07" db="EMBL/GenBank/DDBJ databases">
        <authorList>
            <person name="Akdeniz Z."/>
        </authorList>
    </citation>
    <scope>NUCLEOTIDE SEQUENCE [LARGE SCALE GENOMIC DNA]</scope>
</reference>
<name>A0AA86PUP3_9EUKA</name>
<dbReference type="AlphaFoldDB" id="A0AA86PUP3"/>
<gene>
    <name evidence="1" type="ORF">HINF_LOCUS32801</name>
    <name evidence="2" type="ORF">HINF_LOCUS77897</name>
</gene>
<proteinExistence type="predicted"/>